<name>A0A9X1V045_9FLAO</name>
<evidence type="ECO:0000259" key="5">
    <source>
        <dbReference type="Pfam" id="PF00389"/>
    </source>
</evidence>
<dbReference type="InterPro" id="IPR050418">
    <property type="entry name" value="D-iso_2-hydroxyacid_DH_PdxB"/>
</dbReference>
<comment type="caution">
    <text evidence="7">The sequence shown here is derived from an EMBL/GenBank/DDBJ whole genome shotgun (WGS) entry which is preliminary data.</text>
</comment>
<dbReference type="EMBL" id="JAJSON010000025">
    <property type="protein sequence ID" value="MCG9972739.1"/>
    <property type="molecule type" value="Genomic_DNA"/>
</dbReference>
<dbReference type="InterPro" id="IPR006139">
    <property type="entry name" value="D-isomer_2_OHA_DH_cat_dom"/>
</dbReference>
<sequence>MKFNKIICVDNTRLNKQALSELEKLSGEVVVYSDYPKQKEEIINRIGNAEAIIVSWRTEIDEEVIKACPELKYIGMACSLYDDESANVAVKFAGQNGISVKGIRDYGDPGVAEFIISELIQLLNGYKEEQWKELPQELTGLRIGIVGMGVTGQLLAKCLLPFGAELSYYSRSRQTEWEKKGVEYRPLNELLKTSEVISFHLPKNTILIAENEFRIFGNGKILINTSLGLPFEKRAFKKWIKNSGNFAIFDADGKKELTSETRMMPRVIVSDSSAGWSEQTLERLSEKVIQNIKEYIKGNS</sequence>
<evidence type="ECO:0000313" key="7">
    <source>
        <dbReference type="EMBL" id="MCG9972739.1"/>
    </source>
</evidence>
<dbReference type="Proteomes" id="UP001139344">
    <property type="component" value="Unassembled WGS sequence"/>
</dbReference>
<dbReference type="PANTHER" id="PTHR43761">
    <property type="entry name" value="D-ISOMER SPECIFIC 2-HYDROXYACID DEHYDROGENASE FAMILY PROTEIN (AFU_ORTHOLOGUE AFUA_1G13630)"/>
    <property type="match status" value="1"/>
</dbReference>
<dbReference type="GO" id="GO:0051287">
    <property type="term" value="F:NAD binding"/>
    <property type="evidence" value="ECO:0007669"/>
    <property type="project" value="InterPro"/>
</dbReference>
<keyword evidence="2 4" id="KW-0560">Oxidoreductase</keyword>
<evidence type="ECO:0000256" key="3">
    <source>
        <dbReference type="ARBA" id="ARBA00023027"/>
    </source>
</evidence>
<dbReference type="PANTHER" id="PTHR43761:SF1">
    <property type="entry name" value="D-ISOMER SPECIFIC 2-HYDROXYACID DEHYDROGENASE CATALYTIC DOMAIN-CONTAINING PROTEIN-RELATED"/>
    <property type="match status" value="1"/>
</dbReference>
<feature type="domain" description="D-isomer specific 2-hydroxyacid dehydrogenase NAD-binding" evidence="6">
    <location>
        <begin position="122"/>
        <end position="258"/>
    </location>
</feature>
<dbReference type="InterPro" id="IPR036291">
    <property type="entry name" value="NAD(P)-bd_dom_sf"/>
</dbReference>
<evidence type="ECO:0000256" key="1">
    <source>
        <dbReference type="ARBA" id="ARBA00005854"/>
    </source>
</evidence>
<dbReference type="AlphaFoldDB" id="A0A9X1V045"/>
<dbReference type="Pfam" id="PF02826">
    <property type="entry name" value="2-Hacid_dh_C"/>
    <property type="match status" value="1"/>
</dbReference>
<dbReference type="GO" id="GO:0016616">
    <property type="term" value="F:oxidoreductase activity, acting on the CH-OH group of donors, NAD or NADP as acceptor"/>
    <property type="evidence" value="ECO:0007669"/>
    <property type="project" value="InterPro"/>
</dbReference>
<evidence type="ECO:0000313" key="8">
    <source>
        <dbReference type="Proteomes" id="UP001139344"/>
    </source>
</evidence>
<evidence type="ECO:0000256" key="2">
    <source>
        <dbReference type="ARBA" id="ARBA00023002"/>
    </source>
</evidence>
<reference evidence="7" key="1">
    <citation type="submission" date="2021-12" db="EMBL/GenBank/DDBJ databases">
        <title>Description of Gramella crocea sp. nov., a new bacterium isolated from activated sludge.</title>
        <authorList>
            <person name="Zhang X."/>
        </authorList>
    </citation>
    <scope>NUCLEOTIDE SEQUENCE</scope>
    <source>
        <strain evidence="7">YB25</strain>
    </source>
</reference>
<dbReference type="SUPFAM" id="SSF51735">
    <property type="entry name" value="NAD(P)-binding Rossmann-fold domains"/>
    <property type="match status" value="1"/>
</dbReference>
<organism evidence="7 8">
    <name type="scientific">Christiangramia crocea</name>
    <dbReference type="NCBI Taxonomy" id="2904124"/>
    <lineage>
        <taxon>Bacteria</taxon>
        <taxon>Pseudomonadati</taxon>
        <taxon>Bacteroidota</taxon>
        <taxon>Flavobacteriia</taxon>
        <taxon>Flavobacteriales</taxon>
        <taxon>Flavobacteriaceae</taxon>
        <taxon>Christiangramia</taxon>
    </lineage>
</organism>
<proteinExistence type="inferred from homology"/>
<feature type="domain" description="D-isomer specific 2-hydroxyacid dehydrogenase catalytic" evidence="5">
    <location>
        <begin position="15"/>
        <end position="299"/>
    </location>
</feature>
<evidence type="ECO:0000256" key="4">
    <source>
        <dbReference type="RuleBase" id="RU003719"/>
    </source>
</evidence>
<evidence type="ECO:0000259" key="6">
    <source>
        <dbReference type="Pfam" id="PF02826"/>
    </source>
</evidence>
<dbReference type="RefSeq" id="WP_240100096.1">
    <property type="nucleotide sequence ID" value="NZ_JAJSON010000025.1"/>
</dbReference>
<accession>A0A9X1V045</accession>
<comment type="similarity">
    <text evidence="1 4">Belongs to the D-isomer specific 2-hydroxyacid dehydrogenase family.</text>
</comment>
<dbReference type="Gene3D" id="3.40.50.720">
    <property type="entry name" value="NAD(P)-binding Rossmann-like Domain"/>
    <property type="match status" value="2"/>
</dbReference>
<protein>
    <submittedName>
        <fullName evidence="7">Dihydrofolate reductase</fullName>
    </submittedName>
</protein>
<keyword evidence="8" id="KW-1185">Reference proteome</keyword>
<gene>
    <name evidence="7" type="ORF">LU635_13905</name>
</gene>
<dbReference type="SUPFAM" id="SSF52283">
    <property type="entry name" value="Formate/glycerate dehydrogenase catalytic domain-like"/>
    <property type="match status" value="1"/>
</dbReference>
<dbReference type="Pfam" id="PF00389">
    <property type="entry name" value="2-Hacid_dh"/>
    <property type="match status" value="1"/>
</dbReference>
<keyword evidence="3" id="KW-0520">NAD</keyword>
<dbReference type="InterPro" id="IPR006140">
    <property type="entry name" value="D-isomer_DH_NAD-bd"/>
</dbReference>